<evidence type="ECO:0000313" key="2">
    <source>
        <dbReference type="EMBL" id="PTQ31206.1"/>
    </source>
</evidence>
<protein>
    <submittedName>
        <fullName evidence="2">Uncharacterized protein</fullName>
    </submittedName>
</protein>
<accession>A0A2R6WBH4</accession>
<reference evidence="3" key="1">
    <citation type="journal article" date="2017" name="Cell">
        <title>Insights into land plant evolution garnered from the Marchantia polymorpha genome.</title>
        <authorList>
            <person name="Bowman J.L."/>
            <person name="Kohchi T."/>
            <person name="Yamato K.T."/>
            <person name="Jenkins J."/>
            <person name="Shu S."/>
            <person name="Ishizaki K."/>
            <person name="Yamaoka S."/>
            <person name="Nishihama R."/>
            <person name="Nakamura Y."/>
            <person name="Berger F."/>
            <person name="Adam C."/>
            <person name="Aki S.S."/>
            <person name="Althoff F."/>
            <person name="Araki T."/>
            <person name="Arteaga-Vazquez M.A."/>
            <person name="Balasubrmanian S."/>
            <person name="Barry K."/>
            <person name="Bauer D."/>
            <person name="Boehm C.R."/>
            <person name="Briginshaw L."/>
            <person name="Caballero-Perez J."/>
            <person name="Catarino B."/>
            <person name="Chen F."/>
            <person name="Chiyoda S."/>
            <person name="Chovatia M."/>
            <person name="Davies K.M."/>
            <person name="Delmans M."/>
            <person name="Demura T."/>
            <person name="Dierschke T."/>
            <person name="Dolan L."/>
            <person name="Dorantes-Acosta A.E."/>
            <person name="Eklund D.M."/>
            <person name="Florent S.N."/>
            <person name="Flores-Sandoval E."/>
            <person name="Fujiyama A."/>
            <person name="Fukuzawa H."/>
            <person name="Galik B."/>
            <person name="Grimanelli D."/>
            <person name="Grimwood J."/>
            <person name="Grossniklaus U."/>
            <person name="Hamada T."/>
            <person name="Haseloff J."/>
            <person name="Hetherington A.J."/>
            <person name="Higo A."/>
            <person name="Hirakawa Y."/>
            <person name="Hundley H.N."/>
            <person name="Ikeda Y."/>
            <person name="Inoue K."/>
            <person name="Inoue S.I."/>
            <person name="Ishida S."/>
            <person name="Jia Q."/>
            <person name="Kakita M."/>
            <person name="Kanazawa T."/>
            <person name="Kawai Y."/>
            <person name="Kawashima T."/>
            <person name="Kennedy M."/>
            <person name="Kinose K."/>
            <person name="Kinoshita T."/>
            <person name="Kohara Y."/>
            <person name="Koide E."/>
            <person name="Komatsu K."/>
            <person name="Kopischke S."/>
            <person name="Kubo M."/>
            <person name="Kyozuka J."/>
            <person name="Lagercrantz U."/>
            <person name="Lin S.S."/>
            <person name="Lindquist E."/>
            <person name="Lipzen A.M."/>
            <person name="Lu C.W."/>
            <person name="De Luna E."/>
            <person name="Martienssen R.A."/>
            <person name="Minamino N."/>
            <person name="Mizutani M."/>
            <person name="Mizutani M."/>
            <person name="Mochizuki N."/>
            <person name="Monte I."/>
            <person name="Mosher R."/>
            <person name="Nagasaki H."/>
            <person name="Nakagami H."/>
            <person name="Naramoto S."/>
            <person name="Nishitani K."/>
            <person name="Ohtani M."/>
            <person name="Okamoto T."/>
            <person name="Okumura M."/>
            <person name="Phillips J."/>
            <person name="Pollak B."/>
            <person name="Reinders A."/>
            <person name="Rovekamp M."/>
            <person name="Sano R."/>
            <person name="Sawa S."/>
            <person name="Schmid M.W."/>
            <person name="Shirakawa M."/>
            <person name="Solano R."/>
            <person name="Spunde A."/>
            <person name="Suetsugu N."/>
            <person name="Sugano S."/>
            <person name="Sugiyama A."/>
            <person name="Sun R."/>
            <person name="Suzuki Y."/>
            <person name="Takenaka M."/>
            <person name="Takezawa D."/>
            <person name="Tomogane H."/>
            <person name="Tsuzuki M."/>
            <person name="Ueda T."/>
            <person name="Umeda M."/>
            <person name="Ward J.M."/>
            <person name="Watanabe Y."/>
            <person name="Yazaki K."/>
            <person name="Yokoyama R."/>
            <person name="Yoshitake Y."/>
            <person name="Yotsui I."/>
            <person name="Zachgo S."/>
            <person name="Schmutz J."/>
        </authorList>
    </citation>
    <scope>NUCLEOTIDE SEQUENCE [LARGE SCALE GENOMIC DNA]</scope>
    <source>
        <strain evidence="3">Tak-1</strain>
    </source>
</reference>
<proteinExistence type="predicted"/>
<dbReference type="AlphaFoldDB" id="A0A2R6WBH4"/>
<organism evidence="2 3">
    <name type="scientific">Marchantia polymorpha</name>
    <name type="common">Common liverwort</name>
    <name type="synonym">Marchantia aquatica</name>
    <dbReference type="NCBI Taxonomy" id="3197"/>
    <lineage>
        <taxon>Eukaryota</taxon>
        <taxon>Viridiplantae</taxon>
        <taxon>Streptophyta</taxon>
        <taxon>Embryophyta</taxon>
        <taxon>Marchantiophyta</taxon>
        <taxon>Marchantiopsida</taxon>
        <taxon>Marchantiidae</taxon>
        <taxon>Marchantiales</taxon>
        <taxon>Marchantiaceae</taxon>
        <taxon>Marchantia</taxon>
    </lineage>
</organism>
<dbReference type="EMBL" id="KZ772786">
    <property type="protein sequence ID" value="PTQ31206.1"/>
    <property type="molecule type" value="Genomic_DNA"/>
</dbReference>
<evidence type="ECO:0000256" key="1">
    <source>
        <dbReference type="SAM" id="MobiDB-lite"/>
    </source>
</evidence>
<sequence length="77" mass="8672">MLPDSANSCHMARPLSVPTSHPRLPYFRSSWLPTRASPRCRSAFCGRCCRRSSLALFVSTCRCCCRSRSSARFSGFH</sequence>
<dbReference type="Proteomes" id="UP000244005">
    <property type="component" value="Unassembled WGS sequence"/>
</dbReference>
<gene>
    <name evidence="2" type="ORF">MARPO_0114s0026</name>
</gene>
<feature type="region of interest" description="Disordered" evidence="1">
    <location>
        <begin position="1"/>
        <end position="21"/>
    </location>
</feature>
<dbReference type="Gramene" id="Mp4g06270.1">
    <property type="protein sequence ID" value="Mp4g06270.1.cds"/>
    <property type="gene ID" value="Mp4g06270"/>
</dbReference>
<keyword evidence="3" id="KW-1185">Reference proteome</keyword>
<evidence type="ECO:0000313" key="3">
    <source>
        <dbReference type="Proteomes" id="UP000244005"/>
    </source>
</evidence>
<name>A0A2R6WBH4_MARPO</name>